<protein>
    <submittedName>
        <fullName evidence="3">PepSY domain-containing protein</fullName>
    </submittedName>
</protein>
<dbReference type="EMBL" id="VWNA01000001">
    <property type="protein sequence ID" value="MQT11851.1"/>
    <property type="molecule type" value="Genomic_DNA"/>
</dbReference>
<gene>
    <name evidence="3" type="ORF">F0357_04015</name>
</gene>
<evidence type="ECO:0000259" key="2">
    <source>
        <dbReference type="Pfam" id="PF13670"/>
    </source>
</evidence>
<dbReference type="Pfam" id="PF13670">
    <property type="entry name" value="PepSY_2"/>
    <property type="match status" value="1"/>
</dbReference>
<comment type="caution">
    <text evidence="3">The sequence shown here is derived from an EMBL/GenBank/DDBJ whole genome shotgun (WGS) entry which is preliminary data.</text>
</comment>
<accession>A0A6A7Y166</accession>
<name>A0A6A7Y166_9HYPH</name>
<feature type="compositionally biased region" description="Basic residues" evidence="1">
    <location>
        <begin position="24"/>
        <end position="33"/>
    </location>
</feature>
<dbReference type="InterPro" id="IPR025711">
    <property type="entry name" value="PepSY"/>
</dbReference>
<dbReference type="Proteomes" id="UP000332515">
    <property type="component" value="Unassembled WGS sequence"/>
</dbReference>
<feature type="region of interest" description="Disordered" evidence="1">
    <location>
        <begin position="1"/>
        <end position="44"/>
    </location>
</feature>
<dbReference type="AlphaFoldDB" id="A0A6A7Y166"/>
<evidence type="ECO:0000256" key="1">
    <source>
        <dbReference type="SAM" id="MobiDB-lite"/>
    </source>
</evidence>
<evidence type="ECO:0000313" key="3">
    <source>
        <dbReference type="EMBL" id="MQT11851.1"/>
    </source>
</evidence>
<keyword evidence="4" id="KW-1185">Reference proteome</keyword>
<organism evidence="3 4">
    <name type="scientific">Segnochrobactrum spirostomi</name>
    <dbReference type="NCBI Taxonomy" id="2608987"/>
    <lineage>
        <taxon>Bacteria</taxon>
        <taxon>Pseudomonadati</taxon>
        <taxon>Pseudomonadota</taxon>
        <taxon>Alphaproteobacteria</taxon>
        <taxon>Hyphomicrobiales</taxon>
        <taxon>Segnochrobactraceae</taxon>
        <taxon>Segnochrobactrum</taxon>
    </lineage>
</organism>
<sequence>MSRLCDGSRRHGRRQVRASTGVRQVRRATRRGRPIAPASNPEPPMKVPMLAAVAALCLAIPAIAHAEEEKTDCTTKPQSEWLSTDAVKAQLLKGDYASIRSITTLGSCYEIYAKTKSGKRAEIYVDPATGAVVSTGEGD</sequence>
<reference evidence="3 4" key="1">
    <citation type="submission" date="2019-09" db="EMBL/GenBank/DDBJ databases">
        <title>Segnochrobactrum spirostomi gen. nov., sp. nov., isolated from the ciliate Spirostomum cf. yagiui and description of a novel family, Segnochrobactraceae fam. nov. within the order Rhizobiales of the class Alphaproteobacteria.</title>
        <authorList>
            <person name="Akter S."/>
            <person name="Shazib S.U.A."/>
            <person name="Shin M.K."/>
        </authorList>
    </citation>
    <scope>NUCLEOTIDE SEQUENCE [LARGE SCALE GENOMIC DNA]</scope>
    <source>
        <strain evidence="3 4">Sp-1</strain>
    </source>
</reference>
<evidence type="ECO:0000313" key="4">
    <source>
        <dbReference type="Proteomes" id="UP000332515"/>
    </source>
</evidence>
<feature type="domain" description="PepSY" evidence="2">
    <location>
        <begin position="50"/>
        <end position="135"/>
    </location>
</feature>
<proteinExistence type="predicted"/>